<dbReference type="eggNOG" id="COG0688">
    <property type="taxonomic scope" value="Bacteria"/>
</dbReference>
<dbReference type="InterPro" id="IPR033177">
    <property type="entry name" value="PSD-B"/>
</dbReference>
<feature type="chain" id="PRO_5023553294" description="Phosphatidylserine decarboxylase alpha chain" evidence="12">
    <location>
        <begin position="282"/>
        <end position="317"/>
    </location>
</feature>
<keyword evidence="4 12" id="KW-0210">Decarboxylase</keyword>
<dbReference type="AlphaFoldDB" id="S9ZT60"/>
<accession>S9ZT60</accession>
<dbReference type="HAMAP" id="MF_00662">
    <property type="entry name" value="PS_decarb_PSD_B_type1"/>
    <property type="match status" value="1"/>
</dbReference>
<feature type="active site" description="Charge relay system; for autoendoproteolytic cleavage activity" evidence="12">
    <location>
        <position position="179"/>
    </location>
</feature>
<gene>
    <name evidence="12" type="primary">psd</name>
    <name evidence="13" type="ORF">M622_11465</name>
</gene>
<comment type="pathway">
    <text evidence="1">Lipid metabolism.</text>
</comment>
<proteinExistence type="inferred from homology"/>
<comment type="pathway">
    <text evidence="12">Phospholipid metabolism; phosphatidylethanolamine biosynthesis; phosphatidylethanolamine from CDP-diacylglycerol: step 2/2.</text>
</comment>
<evidence type="ECO:0000313" key="13">
    <source>
        <dbReference type="EMBL" id="EPZ16707.1"/>
    </source>
</evidence>
<evidence type="ECO:0000256" key="11">
    <source>
        <dbReference type="ARBA" id="ARBA00023317"/>
    </source>
</evidence>
<name>S9ZT60_9RHOO</name>
<feature type="active site" description="Schiff-base intermediate with substrate; via pyruvic acid; for decarboxylase activity" evidence="12">
    <location>
        <position position="282"/>
    </location>
</feature>
<keyword evidence="14" id="KW-1185">Reference proteome</keyword>
<evidence type="ECO:0000256" key="7">
    <source>
        <dbReference type="ARBA" id="ARBA00023145"/>
    </source>
</evidence>
<dbReference type="InterPro" id="IPR003817">
    <property type="entry name" value="PS_Dcarbxylase"/>
</dbReference>
<organism evidence="13 14">
    <name type="scientific">Thauera terpenica 58Eu</name>
    <dbReference type="NCBI Taxonomy" id="1348657"/>
    <lineage>
        <taxon>Bacteria</taxon>
        <taxon>Pseudomonadati</taxon>
        <taxon>Pseudomonadota</taxon>
        <taxon>Betaproteobacteria</taxon>
        <taxon>Rhodocyclales</taxon>
        <taxon>Zoogloeaceae</taxon>
        <taxon>Thauera</taxon>
    </lineage>
</organism>
<evidence type="ECO:0000256" key="3">
    <source>
        <dbReference type="ARBA" id="ARBA00022516"/>
    </source>
</evidence>
<evidence type="ECO:0000256" key="8">
    <source>
        <dbReference type="ARBA" id="ARBA00023209"/>
    </source>
</evidence>
<dbReference type="InterPro" id="IPR033178">
    <property type="entry name" value="PSD_type1_pro"/>
</dbReference>
<evidence type="ECO:0000256" key="5">
    <source>
        <dbReference type="ARBA" id="ARBA00023098"/>
    </source>
</evidence>
<evidence type="ECO:0000256" key="6">
    <source>
        <dbReference type="ARBA" id="ARBA00023136"/>
    </source>
</evidence>
<keyword evidence="10 12" id="KW-1208">Phospholipid metabolism</keyword>
<feature type="modified residue" description="Pyruvic acid (Ser); by autocatalysis" evidence="12">
    <location>
        <position position="282"/>
    </location>
</feature>
<dbReference type="UniPathway" id="UPA00558">
    <property type="reaction ID" value="UER00616"/>
</dbReference>
<dbReference type="PANTHER" id="PTHR10067:SF6">
    <property type="entry name" value="PHOSPHATIDYLSERINE DECARBOXYLASE PROENZYME, MITOCHONDRIAL"/>
    <property type="match status" value="1"/>
</dbReference>
<keyword evidence="8 12" id="KW-0594">Phospholipid biosynthesis</keyword>
<keyword evidence="11 12" id="KW-0670">Pyruvate</keyword>
<comment type="subcellular location">
    <subcellularLocation>
        <location evidence="12">Cell membrane</location>
        <topology evidence="12">Peripheral membrane protein</topology>
    </subcellularLocation>
</comment>
<evidence type="ECO:0000256" key="4">
    <source>
        <dbReference type="ARBA" id="ARBA00022793"/>
    </source>
</evidence>
<comment type="PTM">
    <text evidence="12">Is synthesized initially as an inactive proenzyme. Formation of the active enzyme involves a self-maturation process in which the active site pyruvoyl group is generated from an internal serine residue via an autocatalytic post-translational modification. Two non-identical subunits are generated from the proenzyme in this reaction, and the pyruvate is formed at the N-terminus of the alpha chain, which is derived from the carboxyl end of the proenzyme. The autoendoproteolytic cleavage occurs by a canonical serine protease mechanism, in which the side chain hydroxyl group of the serine supplies its oxygen atom to form the C-terminus of the beta chain, while the remainder of the serine residue undergoes an oxidative deamination to produce ammonia and the pyruvoyl prosthetic group on the alpha chain. During this reaction, the Ser that is part of the protease active site of the proenzyme becomes the pyruvoyl prosthetic group, which constitutes an essential element of the active site of the mature decarboxylase.</text>
</comment>
<keyword evidence="2 12" id="KW-1003">Cell membrane</keyword>
<dbReference type="Proteomes" id="UP000015455">
    <property type="component" value="Unassembled WGS sequence"/>
</dbReference>
<dbReference type="PATRIC" id="fig|1348657.5.peg.832"/>
<dbReference type="GO" id="GO:0006646">
    <property type="term" value="P:phosphatidylethanolamine biosynthetic process"/>
    <property type="evidence" value="ECO:0007669"/>
    <property type="project" value="UniProtKB-UniRule"/>
</dbReference>
<evidence type="ECO:0000256" key="2">
    <source>
        <dbReference type="ARBA" id="ARBA00022475"/>
    </source>
</evidence>
<evidence type="ECO:0000313" key="14">
    <source>
        <dbReference type="Proteomes" id="UP000015455"/>
    </source>
</evidence>
<dbReference type="PANTHER" id="PTHR10067">
    <property type="entry name" value="PHOSPHATIDYLSERINE DECARBOXYLASE"/>
    <property type="match status" value="1"/>
</dbReference>
<evidence type="ECO:0000256" key="9">
    <source>
        <dbReference type="ARBA" id="ARBA00023239"/>
    </source>
</evidence>
<comment type="caution">
    <text evidence="13">The sequence shown here is derived from an EMBL/GenBank/DDBJ whole genome shotgun (WGS) entry which is preliminary data.</text>
</comment>
<feature type="site" description="Cleavage (non-hydrolytic); by autocatalysis" evidence="12">
    <location>
        <begin position="281"/>
        <end position="282"/>
    </location>
</feature>
<evidence type="ECO:0000256" key="12">
    <source>
        <dbReference type="HAMAP-Rule" id="MF_00662"/>
    </source>
</evidence>
<keyword evidence="3 12" id="KW-0444">Lipid biosynthesis</keyword>
<dbReference type="GO" id="GO:0004609">
    <property type="term" value="F:phosphatidylserine decarboxylase activity"/>
    <property type="evidence" value="ECO:0007669"/>
    <property type="project" value="UniProtKB-UniRule"/>
</dbReference>
<feature type="chain" id="PRO_5023553293" description="Phosphatidylserine decarboxylase beta chain" evidence="12">
    <location>
        <begin position="1"/>
        <end position="281"/>
    </location>
</feature>
<comment type="catalytic activity">
    <reaction evidence="12">
        <text>a 1,2-diacyl-sn-glycero-3-phospho-L-serine + H(+) = a 1,2-diacyl-sn-glycero-3-phosphoethanolamine + CO2</text>
        <dbReference type="Rhea" id="RHEA:20828"/>
        <dbReference type="ChEBI" id="CHEBI:15378"/>
        <dbReference type="ChEBI" id="CHEBI:16526"/>
        <dbReference type="ChEBI" id="CHEBI:57262"/>
        <dbReference type="ChEBI" id="CHEBI:64612"/>
        <dbReference type="EC" id="4.1.1.65"/>
    </reaction>
</comment>
<comment type="function">
    <text evidence="12">Catalyzes the formation of phosphatidylethanolamine (PtdEtn) from phosphatidylserine (PtdSer).</text>
</comment>
<comment type="similarity">
    <text evidence="12">Belongs to the phosphatidylserine decarboxylase family. PSD-B subfamily. Prokaryotic type I sub-subfamily.</text>
</comment>
<dbReference type="EMBL" id="ATJV01000042">
    <property type="protein sequence ID" value="EPZ16707.1"/>
    <property type="molecule type" value="Genomic_DNA"/>
</dbReference>
<dbReference type="Pfam" id="PF02666">
    <property type="entry name" value="PS_Dcarbxylase"/>
    <property type="match status" value="1"/>
</dbReference>
<dbReference type="GO" id="GO:0005886">
    <property type="term" value="C:plasma membrane"/>
    <property type="evidence" value="ECO:0007669"/>
    <property type="project" value="UniProtKB-SubCell"/>
</dbReference>
<comment type="cofactor">
    <cofactor evidence="12">
        <name>pyruvate</name>
        <dbReference type="ChEBI" id="CHEBI:15361"/>
    </cofactor>
    <text evidence="12">Binds 1 pyruvoyl group covalently per subunit.</text>
</comment>
<feature type="active site" description="Charge relay system; for autoendoproteolytic cleavage activity" evidence="12">
    <location>
        <position position="282"/>
    </location>
</feature>
<comment type="subunit">
    <text evidence="12">Heterodimer of a large membrane-associated beta subunit and a small pyruvoyl-containing alpha subunit.</text>
</comment>
<evidence type="ECO:0000256" key="10">
    <source>
        <dbReference type="ARBA" id="ARBA00023264"/>
    </source>
</evidence>
<dbReference type="EC" id="4.1.1.65" evidence="12"/>
<protein>
    <recommendedName>
        <fullName evidence="12">Phosphatidylserine decarboxylase proenzyme</fullName>
        <ecNumber evidence="12">4.1.1.65</ecNumber>
    </recommendedName>
    <component>
        <recommendedName>
            <fullName evidence="12">Phosphatidylserine decarboxylase alpha chain</fullName>
        </recommendedName>
    </component>
    <component>
        <recommendedName>
            <fullName evidence="12">Phosphatidylserine decarboxylase beta chain</fullName>
        </recommendedName>
    </component>
</protein>
<keyword evidence="9 12" id="KW-0456">Lyase</keyword>
<reference evidence="13 14" key="1">
    <citation type="submission" date="2013-06" db="EMBL/GenBank/DDBJ databases">
        <title>Draft genome sequence of Thauera terpenica.</title>
        <authorList>
            <person name="Liu B."/>
            <person name="Frostegard A.H."/>
            <person name="Shapleigh J.P."/>
        </authorList>
    </citation>
    <scope>NUCLEOTIDE SEQUENCE [LARGE SCALE GENOMIC DNA]</scope>
    <source>
        <strain evidence="13 14">58Eu</strain>
    </source>
</reference>
<dbReference type="NCBIfam" id="TIGR00163">
    <property type="entry name" value="PS_decarb"/>
    <property type="match status" value="1"/>
</dbReference>
<dbReference type="STRING" id="1348657.M622_11465"/>
<keyword evidence="5 12" id="KW-0443">Lipid metabolism</keyword>
<keyword evidence="6 12" id="KW-0472">Membrane</keyword>
<evidence type="ECO:0000256" key="1">
    <source>
        <dbReference type="ARBA" id="ARBA00005189"/>
    </source>
</evidence>
<feature type="active site" description="Charge relay system; for autoendoproteolytic cleavage activity" evidence="12">
    <location>
        <position position="122"/>
    </location>
</feature>
<sequence>MLATQRCGLARVWAGRALPWQRYNSPITSHQESAVSERLTVGLQYVLPKRALTQLAGKLAGVRAGKLTAAVIRWFIKRYGVNMDEAANPDPASYASFNEFFTRPLREGMRPLAEADYVCPVDGAISQFGPIERDQIFQAKGHFYSASTLVGGDRSLAARFEDGEFATLYLSPRDYHRIHMPCDGRLTQMIYVPGELFSVNPATARGVPGLFARNERVVCVFEGESGPFVMVLVGATIVGSMATTWHGVVNPPRRPDIEKYAYAAGEVELRKGDEMGRFLLGSTVVMLFPKCTLRFSSDWAAASPVRLGEAMGHKLSQ</sequence>
<keyword evidence="7 12" id="KW-0865">Zymogen</keyword>